<feature type="transmembrane region" description="Helical" evidence="1">
    <location>
        <begin position="15"/>
        <end position="34"/>
    </location>
</feature>
<dbReference type="EMBL" id="CAEZUE010000038">
    <property type="protein sequence ID" value="CAB4589205.1"/>
    <property type="molecule type" value="Genomic_DNA"/>
</dbReference>
<protein>
    <submittedName>
        <fullName evidence="3">Unannotated protein</fullName>
    </submittedName>
</protein>
<accession>A0A6J6FQ60</accession>
<dbReference type="Pfam" id="PF18893">
    <property type="entry name" value="DUF5652"/>
    <property type="match status" value="1"/>
</dbReference>
<keyword evidence="1" id="KW-1133">Transmembrane helix</keyword>
<feature type="domain" description="DUF5652" evidence="2">
    <location>
        <begin position="13"/>
        <end position="71"/>
    </location>
</feature>
<sequence>MNTLDYEMFVAQNPWAIVGLLSAVVLAITLKGFALWRAARNNSSGWFVALLLINTFGILELLYLVVWGRNKK</sequence>
<reference evidence="3" key="1">
    <citation type="submission" date="2020-05" db="EMBL/GenBank/DDBJ databases">
        <authorList>
            <person name="Chiriac C."/>
            <person name="Salcher M."/>
            <person name="Ghai R."/>
            <person name="Kavagutti S V."/>
        </authorList>
    </citation>
    <scope>NUCLEOTIDE SEQUENCE</scope>
</reference>
<feature type="transmembrane region" description="Helical" evidence="1">
    <location>
        <begin position="46"/>
        <end position="66"/>
    </location>
</feature>
<dbReference type="InterPro" id="IPR043712">
    <property type="entry name" value="DUF5652"/>
</dbReference>
<organism evidence="3">
    <name type="scientific">freshwater metagenome</name>
    <dbReference type="NCBI Taxonomy" id="449393"/>
    <lineage>
        <taxon>unclassified sequences</taxon>
        <taxon>metagenomes</taxon>
        <taxon>ecological metagenomes</taxon>
    </lineage>
</organism>
<dbReference type="AlphaFoldDB" id="A0A6J6FQ60"/>
<proteinExistence type="predicted"/>
<evidence type="ECO:0000313" key="3">
    <source>
        <dbReference type="EMBL" id="CAB4589205.1"/>
    </source>
</evidence>
<keyword evidence="1" id="KW-0812">Transmembrane</keyword>
<evidence type="ECO:0000259" key="2">
    <source>
        <dbReference type="Pfam" id="PF18893"/>
    </source>
</evidence>
<name>A0A6J6FQ60_9ZZZZ</name>
<evidence type="ECO:0000256" key="1">
    <source>
        <dbReference type="SAM" id="Phobius"/>
    </source>
</evidence>
<gene>
    <name evidence="3" type="ORF">UFOPK1788_00425</name>
</gene>
<keyword evidence="1" id="KW-0472">Membrane</keyword>